<dbReference type="Proteomes" id="UP000552757">
    <property type="component" value="Unassembled WGS sequence"/>
</dbReference>
<dbReference type="GO" id="GO:0016491">
    <property type="term" value="F:oxidoreductase activity"/>
    <property type="evidence" value="ECO:0007669"/>
    <property type="project" value="InterPro"/>
</dbReference>
<dbReference type="AlphaFoldDB" id="A0A7W6DGT5"/>
<dbReference type="Gene3D" id="3.30.70.100">
    <property type="match status" value="1"/>
</dbReference>
<feature type="domain" description="EthD" evidence="1">
    <location>
        <begin position="11"/>
        <end position="98"/>
    </location>
</feature>
<gene>
    <name evidence="2" type="ORF">GGR44_000672</name>
</gene>
<dbReference type="InterPro" id="IPR009799">
    <property type="entry name" value="EthD_dom"/>
</dbReference>
<proteinExistence type="predicted"/>
<comment type="caution">
    <text evidence="2">The sequence shown here is derived from an EMBL/GenBank/DDBJ whole genome shotgun (WGS) entry which is preliminary data.</text>
</comment>
<dbReference type="Pfam" id="PF07110">
    <property type="entry name" value="EthD"/>
    <property type="match status" value="1"/>
</dbReference>
<sequence length="122" mass="14055">MFRLVTLLRRRPGMSAEDFRAYYESRHRVMGERVLSGQALRYVRRYVRPLQEGRAPGFDVVMEIDFADRAAHDRCMAMLATPDIAREIAEDEERLFDRAATLSFTVEECESVMPPPADRAGD</sequence>
<name>A0A7W6DGT5_9SPHN</name>
<evidence type="ECO:0000313" key="2">
    <source>
        <dbReference type="EMBL" id="MBB3981041.1"/>
    </source>
</evidence>
<organism evidence="2 3">
    <name type="scientific">Sphingobium fontiphilum</name>
    <dbReference type="NCBI Taxonomy" id="944425"/>
    <lineage>
        <taxon>Bacteria</taxon>
        <taxon>Pseudomonadati</taxon>
        <taxon>Pseudomonadota</taxon>
        <taxon>Alphaproteobacteria</taxon>
        <taxon>Sphingomonadales</taxon>
        <taxon>Sphingomonadaceae</taxon>
        <taxon>Sphingobium</taxon>
    </lineage>
</organism>
<protein>
    <recommendedName>
        <fullName evidence="1">EthD domain-containing protein</fullName>
    </recommendedName>
</protein>
<dbReference type="EMBL" id="JACIEB010000001">
    <property type="protein sequence ID" value="MBB3981041.1"/>
    <property type="molecule type" value="Genomic_DNA"/>
</dbReference>
<accession>A0A7W6DGT5</accession>
<evidence type="ECO:0000313" key="3">
    <source>
        <dbReference type="Proteomes" id="UP000552757"/>
    </source>
</evidence>
<dbReference type="RefSeq" id="WP_183954003.1">
    <property type="nucleotide sequence ID" value="NZ_JACIEB010000001.1"/>
</dbReference>
<reference evidence="2 3" key="1">
    <citation type="submission" date="2020-08" db="EMBL/GenBank/DDBJ databases">
        <title>Genomic Encyclopedia of Type Strains, Phase IV (KMG-IV): sequencing the most valuable type-strain genomes for metagenomic binning, comparative biology and taxonomic classification.</title>
        <authorList>
            <person name="Goeker M."/>
        </authorList>
    </citation>
    <scope>NUCLEOTIDE SEQUENCE [LARGE SCALE GENOMIC DNA]</scope>
    <source>
        <strain evidence="2 3">DSM 29348</strain>
    </source>
</reference>
<dbReference type="InterPro" id="IPR011008">
    <property type="entry name" value="Dimeric_a/b-barrel"/>
</dbReference>
<evidence type="ECO:0000259" key="1">
    <source>
        <dbReference type="Pfam" id="PF07110"/>
    </source>
</evidence>
<keyword evidence="3" id="KW-1185">Reference proteome</keyword>
<dbReference type="SUPFAM" id="SSF54909">
    <property type="entry name" value="Dimeric alpha+beta barrel"/>
    <property type="match status" value="1"/>
</dbReference>